<dbReference type="EMBL" id="JAUUDS010000001">
    <property type="protein sequence ID" value="MDP1025629.1"/>
    <property type="molecule type" value="Genomic_DNA"/>
</dbReference>
<dbReference type="Pfam" id="PF08245">
    <property type="entry name" value="Mur_ligase_M"/>
    <property type="match status" value="1"/>
</dbReference>
<dbReference type="HAMAP" id="MF_00639">
    <property type="entry name" value="MurD"/>
    <property type="match status" value="1"/>
</dbReference>
<dbReference type="InterPro" id="IPR036565">
    <property type="entry name" value="Mur-like_cat_sf"/>
</dbReference>
<keyword evidence="3 7" id="KW-0963">Cytoplasm</keyword>
<comment type="pathway">
    <text evidence="2 7 8">Cell wall biogenesis; peptidoglycan biosynthesis.</text>
</comment>
<dbReference type="SUPFAM" id="SSF51984">
    <property type="entry name" value="MurCD N-terminal domain"/>
    <property type="match status" value="1"/>
</dbReference>
<evidence type="ECO:0000256" key="5">
    <source>
        <dbReference type="ARBA" id="ARBA00022741"/>
    </source>
</evidence>
<keyword evidence="13" id="KW-1185">Reference proteome</keyword>
<accession>A0ABT9EF91</accession>
<dbReference type="Gene3D" id="3.90.190.20">
    <property type="entry name" value="Mur ligase, C-terminal domain"/>
    <property type="match status" value="1"/>
</dbReference>
<sequence>MIVAQVWAGKRYAVLGLARSGAATVRALVAGGASVVAWDSDEAKRNQILPGPGRGTSEAGGGGAPRADAFAAVPLHHQPEAGGPPPRAGEDLSVAPLDDLTGFDALVVSPGVPLNTHPLAAQARAAGTPVIGDIELFAQARADLPPHRVVGITGTNGKSTTTALVHHICRTAGLPTLMGGNIGLPILAQKPLPAGGVYVLELSSYQIDLTRTLDCDVAVLLNVTPDHLDRYDGFEAYAASKARLFDMQSENHDAVIGIGDAPSVAIARSLSARAEHLTKIAPGICLDQRRWPSLQGPHNAQNALAAIAVAKALGIAEVDIDRALASFAGLPHRMETIAVRSGVSFVDDSKATNPESAAPALAAFPRIHWIVGGKAKGDDLDACAPHFGHVVRAYTIGEAGPRFGALLAEHMPVEAAGTLDAAVTAAAAAARPGEVVLLSPACASFDQFRDYEARGAAFRTAVDALPEGDAA</sequence>
<dbReference type="Proteomes" id="UP001230685">
    <property type="component" value="Unassembled WGS sequence"/>
</dbReference>
<dbReference type="PANTHER" id="PTHR43692">
    <property type="entry name" value="UDP-N-ACETYLMURAMOYLALANINE--D-GLUTAMATE LIGASE"/>
    <property type="match status" value="1"/>
</dbReference>
<dbReference type="InterPro" id="IPR013221">
    <property type="entry name" value="Mur_ligase_cen"/>
</dbReference>
<feature type="domain" description="Mur ligase central" evidence="11">
    <location>
        <begin position="152"/>
        <end position="265"/>
    </location>
</feature>
<keyword evidence="7 8" id="KW-0133">Cell shape</keyword>
<proteinExistence type="inferred from homology"/>
<evidence type="ECO:0000313" key="13">
    <source>
        <dbReference type="Proteomes" id="UP001230685"/>
    </source>
</evidence>
<evidence type="ECO:0000313" key="12">
    <source>
        <dbReference type="EMBL" id="MDP1025629.1"/>
    </source>
</evidence>
<organism evidence="12 13">
    <name type="scientific">Sphingomonas aurea</name>
    <dbReference type="NCBI Taxonomy" id="3063994"/>
    <lineage>
        <taxon>Bacteria</taxon>
        <taxon>Pseudomonadati</taxon>
        <taxon>Pseudomonadota</taxon>
        <taxon>Alphaproteobacteria</taxon>
        <taxon>Sphingomonadales</taxon>
        <taxon>Sphingomonadaceae</taxon>
        <taxon>Sphingomonas</taxon>
    </lineage>
</organism>
<evidence type="ECO:0000256" key="7">
    <source>
        <dbReference type="HAMAP-Rule" id="MF_00639"/>
    </source>
</evidence>
<dbReference type="Gene3D" id="3.40.50.720">
    <property type="entry name" value="NAD(P)-binding Rossmann-like Domain"/>
    <property type="match status" value="1"/>
</dbReference>
<gene>
    <name evidence="7 12" type="primary">murD</name>
    <name evidence="12" type="ORF">Q5H91_00240</name>
</gene>
<keyword evidence="7 8" id="KW-0132">Cell division</keyword>
<evidence type="ECO:0000256" key="1">
    <source>
        <dbReference type="ARBA" id="ARBA00004496"/>
    </source>
</evidence>
<evidence type="ECO:0000256" key="8">
    <source>
        <dbReference type="RuleBase" id="RU003664"/>
    </source>
</evidence>
<comment type="catalytic activity">
    <reaction evidence="7 8">
        <text>UDP-N-acetyl-alpha-D-muramoyl-L-alanine + D-glutamate + ATP = UDP-N-acetyl-alpha-D-muramoyl-L-alanyl-D-glutamate + ADP + phosphate + H(+)</text>
        <dbReference type="Rhea" id="RHEA:16429"/>
        <dbReference type="ChEBI" id="CHEBI:15378"/>
        <dbReference type="ChEBI" id="CHEBI:29986"/>
        <dbReference type="ChEBI" id="CHEBI:30616"/>
        <dbReference type="ChEBI" id="CHEBI:43474"/>
        <dbReference type="ChEBI" id="CHEBI:83898"/>
        <dbReference type="ChEBI" id="CHEBI:83900"/>
        <dbReference type="ChEBI" id="CHEBI:456216"/>
        <dbReference type="EC" id="6.3.2.9"/>
    </reaction>
</comment>
<dbReference type="EC" id="6.3.2.9" evidence="7 8"/>
<evidence type="ECO:0000256" key="2">
    <source>
        <dbReference type="ARBA" id="ARBA00004752"/>
    </source>
</evidence>
<keyword evidence="6 7" id="KW-0067">ATP-binding</keyword>
<evidence type="ECO:0000256" key="6">
    <source>
        <dbReference type="ARBA" id="ARBA00022840"/>
    </source>
</evidence>
<comment type="similarity">
    <text evidence="7">Belongs to the MurCDEF family.</text>
</comment>
<feature type="binding site" evidence="7">
    <location>
        <begin position="154"/>
        <end position="160"/>
    </location>
    <ligand>
        <name>ATP</name>
        <dbReference type="ChEBI" id="CHEBI:30616"/>
    </ligand>
</feature>
<feature type="compositionally biased region" description="Gly residues" evidence="9">
    <location>
        <begin position="52"/>
        <end position="64"/>
    </location>
</feature>
<name>A0ABT9EF91_9SPHN</name>
<dbReference type="Gene3D" id="3.40.1190.10">
    <property type="entry name" value="Mur-like, catalytic domain"/>
    <property type="match status" value="1"/>
</dbReference>
<feature type="region of interest" description="Disordered" evidence="9">
    <location>
        <begin position="45"/>
        <end position="67"/>
    </location>
</feature>
<reference evidence="12 13" key="1">
    <citation type="submission" date="2023-07" db="EMBL/GenBank/DDBJ databases">
        <authorList>
            <person name="Kim M.K."/>
        </authorList>
    </citation>
    <scope>NUCLEOTIDE SEQUENCE [LARGE SCALE GENOMIC DNA]</scope>
    <source>
        <strain evidence="12 13">KR1UV-12</strain>
    </source>
</reference>
<dbReference type="SUPFAM" id="SSF53244">
    <property type="entry name" value="MurD-like peptide ligases, peptide-binding domain"/>
    <property type="match status" value="1"/>
</dbReference>
<dbReference type="PANTHER" id="PTHR43692:SF1">
    <property type="entry name" value="UDP-N-ACETYLMURAMOYLALANINE--D-GLUTAMATE LIGASE"/>
    <property type="match status" value="1"/>
</dbReference>
<keyword evidence="5 7" id="KW-0547">Nucleotide-binding</keyword>
<dbReference type="RefSeq" id="WP_305171226.1">
    <property type="nucleotide sequence ID" value="NZ_JAUUDS010000001.1"/>
</dbReference>
<dbReference type="SUPFAM" id="SSF53623">
    <property type="entry name" value="MurD-like peptide ligases, catalytic domain"/>
    <property type="match status" value="1"/>
</dbReference>
<evidence type="ECO:0000256" key="9">
    <source>
        <dbReference type="SAM" id="MobiDB-lite"/>
    </source>
</evidence>
<evidence type="ECO:0000256" key="4">
    <source>
        <dbReference type="ARBA" id="ARBA00022598"/>
    </source>
</evidence>
<keyword evidence="7 8" id="KW-0573">Peptidoglycan synthesis</keyword>
<dbReference type="InterPro" id="IPR005762">
    <property type="entry name" value="MurD"/>
</dbReference>
<dbReference type="InterPro" id="IPR036615">
    <property type="entry name" value="Mur_ligase_C_dom_sf"/>
</dbReference>
<dbReference type="NCBIfam" id="TIGR01087">
    <property type="entry name" value="murD"/>
    <property type="match status" value="1"/>
</dbReference>
<comment type="caution">
    <text evidence="12">The sequence shown here is derived from an EMBL/GenBank/DDBJ whole genome shotgun (WGS) entry which is preliminary data.</text>
</comment>
<evidence type="ECO:0000259" key="10">
    <source>
        <dbReference type="Pfam" id="PF02875"/>
    </source>
</evidence>
<dbReference type="InterPro" id="IPR004101">
    <property type="entry name" value="Mur_ligase_C"/>
</dbReference>
<keyword evidence="7 8" id="KW-0961">Cell wall biogenesis/degradation</keyword>
<protein>
    <recommendedName>
        <fullName evidence="7 8">UDP-N-acetylmuramoylalanine--D-glutamate ligase</fullName>
        <ecNumber evidence="7 8">6.3.2.9</ecNumber>
    </recommendedName>
    <alternativeName>
        <fullName evidence="7">D-glutamic acid-adding enzyme</fullName>
    </alternativeName>
    <alternativeName>
        <fullName evidence="7">UDP-N-acetylmuramoyl-L-alanyl-D-glutamate synthetase</fullName>
    </alternativeName>
</protein>
<keyword evidence="7 8" id="KW-0131">Cell cycle</keyword>
<feature type="domain" description="Mur ligase C-terminal" evidence="10">
    <location>
        <begin position="332"/>
        <end position="442"/>
    </location>
</feature>
<dbReference type="GO" id="GO:0008764">
    <property type="term" value="F:UDP-N-acetylmuramoylalanine-D-glutamate ligase activity"/>
    <property type="evidence" value="ECO:0007669"/>
    <property type="project" value="UniProtKB-EC"/>
</dbReference>
<keyword evidence="4 7" id="KW-0436">Ligase</keyword>
<evidence type="ECO:0000256" key="3">
    <source>
        <dbReference type="ARBA" id="ARBA00022490"/>
    </source>
</evidence>
<evidence type="ECO:0000259" key="11">
    <source>
        <dbReference type="Pfam" id="PF08245"/>
    </source>
</evidence>
<dbReference type="Pfam" id="PF02875">
    <property type="entry name" value="Mur_ligase_C"/>
    <property type="match status" value="1"/>
</dbReference>
<comment type="subcellular location">
    <subcellularLocation>
        <location evidence="1 7 8">Cytoplasm</location>
    </subcellularLocation>
</comment>
<comment type="function">
    <text evidence="7 8">Cell wall formation. Catalyzes the addition of glutamate to the nucleotide precursor UDP-N-acetylmuramoyl-L-alanine (UMA).</text>
</comment>